<protein>
    <submittedName>
        <fullName evidence="1">Uncharacterized protein</fullName>
    </submittedName>
</protein>
<accession>A0ACB8TKM4</accession>
<gene>
    <name evidence="1" type="ORF">BV25DRAFT_71728</name>
</gene>
<evidence type="ECO:0000313" key="2">
    <source>
        <dbReference type="Proteomes" id="UP000814140"/>
    </source>
</evidence>
<dbReference type="Proteomes" id="UP000814140">
    <property type="component" value="Unassembled WGS sequence"/>
</dbReference>
<proteinExistence type="predicted"/>
<reference evidence="1" key="1">
    <citation type="submission" date="2021-03" db="EMBL/GenBank/DDBJ databases">
        <authorList>
            <consortium name="DOE Joint Genome Institute"/>
            <person name="Ahrendt S."/>
            <person name="Looney B.P."/>
            <person name="Miyauchi S."/>
            <person name="Morin E."/>
            <person name="Drula E."/>
            <person name="Courty P.E."/>
            <person name="Chicoki N."/>
            <person name="Fauchery L."/>
            <person name="Kohler A."/>
            <person name="Kuo A."/>
            <person name="Labutti K."/>
            <person name="Pangilinan J."/>
            <person name="Lipzen A."/>
            <person name="Riley R."/>
            <person name="Andreopoulos W."/>
            <person name="He G."/>
            <person name="Johnson J."/>
            <person name="Barry K.W."/>
            <person name="Grigoriev I.V."/>
            <person name="Nagy L."/>
            <person name="Hibbett D."/>
            <person name="Henrissat B."/>
            <person name="Matheny P.B."/>
            <person name="Labbe J."/>
            <person name="Martin F."/>
        </authorList>
    </citation>
    <scope>NUCLEOTIDE SEQUENCE</scope>
    <source>
        <strain evidence="1">HHB10654</strain>
    </source>
</reference>
<keyword evidence="2" id="KW-1185">Reference proteome</keyword>
<reference evidence="1" key="2">
    <citation type="journal article" date="2022" name="New Phytol.">
        <title>Evolutionary transition to the ectomycorrhizal habit in the genomes of a hyperdiverse lineage of mushroom-forming fungi.</title>
        <authorList>
            <person name="Looney B."/>
            <person name="Miyauchi S."/>
            <person name="Morin E."/>
            <person name="Drula E."/>
            <person name="Courty P.E."/>
            <person name="Kohler A."/>
            <person name="Kuo A."/>
            <person name="LaButti K."/>
            <person name="Pangilinan J."/>
            <person name="Lipzen A."/>
            <person name="Riley R."/>
            <person name="Andreopoulos W."/>
            <person name="He G."/>
            <person name="Johnson J."/>
            <person name="Nolan M."/>
            <person name="Tritt A."/>
            <person name="Barry K.W."/>
            <person name="Grigoriev I.V."/>
            <person name="Nagy L.G."/>
            <person name="Hibbett D."/>
            <person name="Henrissat B."/>
            <person name="Matheny P.B."/>
            <person name="Labbe J."/>
            <person name="Martin F.M."/>
        </authorList>
    </citation>
    <scope>NUCLEOTIDE SEQUENCE</scope>
    <source>
        <strain evidence="1">HHB10654</strain>
    </source>
</reference>
<dbReference type="EMBL" id="MU277187">
    <property type="protein sequence ID" value="KAI0068986.1"/>
    <property type="molecule type" value="Genomic_DNA"/>
</dbReference>
<comment type="caution">
    <text evidence="1">The sequence shown here is derived from an EMBL/GenBank/DDBJ whole genome shotgun (WGS) entry which is preliminary data.</text>
</comment>
<sequence length="200" mass="21703">MVDASTAAFHDGAVALDHAGVSVTSAEASSTPGVIMFQCMSASGDGLGLGHSHGLGHSNGHGRLVPRLFVAPGHGPPFLVHYLVADGTRGVERSLSVTALNHWQWYKFQSVVYGVCDAVASLSATARPLLLFDVQSFLPLMRKFMLWSIRDLRNIAKHHGVSVGRRWTKVRLLDHLQTLHICSDTMCALIYPVMPSSMCR</sequence>
<name>A0ACB8TKM4_9AGAM</name>
<evidence type="ECO:0000313" key="1">
    <source>
        <dbReference type="EMBL" id="KAI0068986.1"/>
    </source>
</evidence>
<organism evidence="1 2">
    <name type="scientific">Artomyces pyxidatus</name>
    <dbReference type="NCBI Taxonomy" id="48021"/>
    <lineage>
        <taxon>Eukaryota</taxon>
        <taxon>Fungi</taxon>
        <taxon>Dikarya</taxon>
        <taxon>Basidiomycota</taxon>
        <taxon>Agaricomycotina</taxon>
        <taxon>Agaricomycetes</taxon>
        <taxon>Russulales</taxon>
        <taxon>Auriscalpiaceae</taxon>
        <taxon>Artomyces</taxon>
    </lineage>
</organism>